<accession>A0ACB9SUD1</accession>
<dbReference type="Proteomes" id="UP001056778">
    <property type="component" value="Chromosome 7"/>
</dbReference>
<comment type="caution">
    <text evidence="1">The sequence shown here is derived from an EMBL/GenBank/DDBJ whole genome shotgun (WGS) entry which is preliminary data.</text>
</comment>
<protein>
    <submittedName>
        <fullName evidence="1">Thap domain-containing protein 9</fullName>
    </submittedName>
</protein>
<evidence type="ECO:0000313" key="1">
    <source>
        <dbReference type="EMBL" id="KAI4457819.1"/>
    </source>
</evidence>
<name>A0ACB9SUD1_HOLOL</name>
<evidence type="ECO:0000313" key="2">
    <source>
        <dbReference type="Proteomes" id="UP001056778"/>
    </source>
</evidence>
<sequence>MVLQCCVSGCRNTSKEEKLHRFPYTDELVYNEWIKRIGNPKLEKLPPQEVHSKYRICHLHFHKDCKIDPKYYSKSGLKERSLPTINLPVSEVEPTPSTSSAAEMVQPGLSVTVTPELQSDLPSESDVNVLHEENTVVPHTSPVSSRVNVMKTISRKNLRKKFQILKAAQLQKKVQLTPKAKKLYEVAKRMRRIVREVDSECESLKERFKKAEAFITSPEYLKATLNRTTFDFVCSQIKQQPKKPKGRRFTNTEKIFATTLMKRSSKGYKLLEKVFALPSRKTLIKFLSRIRYRVGINQRVMNCIEAAAASLDEKSKYCVLAFDEMMLEAGVAYSSSEDYVCGFESNSTTDFCDHVLVFMAMGVCKKWKQPVAYYFSKGGVGSTKLKQYLIEVIIAIQNVGLRIVATVCDQFQTNCKVYTELIRETHEKYMRENTEFKGMGFEIQNEEIVPLFDPPHLLKGIRNNFLEHDATYLYNGKRQVATWNDIVKLYEMDVGDDDTKMCNKLSDVHIYKDKIKKMKVSLAAQVFSRTVSAVMRGIITHGSTTLPRSAMDTADFLLFFNKLFDSINGTALVGGLPGNLKCAATKDSPHLNFWPTAVKTLDSMHFIKKDGSKFIPPSLKHWKHTIKGFHYLWQKLQKACSDFATGLLVSRILEGSTLSTTVRFSTLVCEQCADSQRSEYSAFHD</sequence>
<gene>
    <name evidence="1" type="ORF">MML48_7g00008513</name>
</gene>
<keyword evidence="2" id="KW-1185">Reference proteome</keyword>
<reference evidence="1" key="1">
    <citation type="submission" date="2022-04" db="EMBL/GenBank/DDBJ databases">
        <title>Chromosome-scale genome assembly of Holotrichia oblita Faldermann.</title>
        <authorList>
            <person name="Rongchong L."/>
        </authorList>
    </citation>
    <scope>NUCLEOTIDE SEQUENCE</scope>
    <source>
        <strain evidence="1">81SQS9</strain>
    </source>
</reference>
<organism evidence="1 2">
    <name type="scientific">Holotrichia oblita</name>
    <name type="common">Chafer beetle</name>
    <dbReference type="NCBI Taxonomy" id="644536"/>
    <lineage>
        <taxon>Eukaryota</taxon>
        <taxon>Metazoa</taxon>
        <taxon>Ecdysozoa</taxon>
        <taxon>Arthropoda</taxon>
        <taxon>Hexapoda</taxon>
        <taxon>Insecta</taxon>
        <taxon>Pterygota</taxon>
        <taxon>Neoptera</taxon>
        <taxon>Endopterygota</taxon>
        <taxon>Coleoptera</taxon>
        <taxon>Polyphaga</taxon>
        <taxon>Scarabaeiformia</taxon>
        <taxon>Scarabaeidae</taxon>
        <taxon>Melolonthinae</taxon>
        <taxon>Holotrichia</taxon>
    </lineage>
</organism>
<dbReference type="EMBL" id="CM043021">
    <property type="protein sequence ID" value="KAI4457819.1"/>
    <property type="molecule type" value="Genomic_DNA"/>
</dbReference>
<proteinExistence type="predicted"/>